<organism evidence="2 3">
    <name type="scientific">Dyella monticola</name>
    <dbReference type="NCBI Taxonomy" id="1927958"/>
    <lineage>
        <taxon>Bacteria</taxon>
        <taxon>Pseudomonadati</taxon>
        <taxon>Pseudomonadota</taxon>
        <taxon>Gammaproteobacteria</taxon>
        <taxon>Lysobacterales</taxon>
        <taxon>Rhodanobacteraceae</taxon>
        <taxon>Dyella</taxon>
    </lineage>
</organism>
<protein>
    <submittedName>
        <fullName evidence="2">DUF2878 domain-containing protein</fullName>
    </submittedName>
</protein>
<dbReference type="InterPro" id="IPR021306">
    <property type="entry name" value="DUF2878"/>
</dbReference>
<dbReference type="OrthoDB" id="288800at2"/>
<evidence type="ECO:0000313" key="3">
    <source>
        <dbReference type="Proteomes" id="UP000254258"/>
    </source>
</evidence>
<evidence type="ECO:0000256" key="1">
    <source>
        <dbReference type="SAM" id="Phobius"/>
    </source>
</evidence>
<dbReference type="EMBL" id="QRBE01000002">
    <property type="protein sequence ID" value="RDS83571.1"/>
    <property type="molecule type" value="Genomic_DNA"/>
</dbReference>
<dbReference type="Proteomes" id="UP000254258">
    <property type="component" value="Unassembled WGS sequence"/>
</dbReference>
<sequence>MMFWITLIVYEAVWFCAVSGAGHGLAWPGLAAASIFVAWRLWLSRHRAAECRLLVVSLALGAVLETCWVRAGWIAYAAPWSVMPAPAWILALWACFALTIMSLFGYLQSRPPLAALLGAIGGPLSYAAASHGWHAVRVVPPSWHAWCALAAGWALVLPLLTTLARRWTRMPVRSAR</sequence>
<proteinExistence type="predicted"/>
<reference evidence="2 3" key="1">
    <citation type="submission" date="2018-07" db="EMBL/GenBank/DDBJ databases">
        <title>Dyella monticola sp. nov. and Dyella psychrodurans sp. nov. isolated from monsoon evergreen broad-leaved forest soil of Dinghu Mountain, China.</title>
        <authorList>
            <person name="Gao Z."/>
            <person name="Qiu L."/>
        </authorList>
    </citation>
    <scope>NUCLEOTIDE SEQUENCE [LARGE SCALE GENOMIC DNA]</scope>
    <source>
        <strain evidence="2 3">4G-K06</strain>
    </source>
</reference>
<accession>A0A370X5Q3</accession>
<feature type="transmembrane region" description="Helical" evidence="1">
    <location>
        <begin position="85"/>
        <end position="106"/>
    </location>
</feature>
<evidence type="ECO:0000313" key="2">
    <source>
        <dbReference type="EMBL" id="RDS83571.1"/>
    </source>
</evidence>
<dbReference type="AlphaFoldDB" id="A0A370X5Q3"/>
<keyword evidence="1" id="KW-0472">Membrane</keyword>
<feature type="transmembrane region" description="Helical" evidence="1">
    <location>
        <begin position="143"/>
        <end position="164"/>
    </location>
</feature>
<feature type="transmembrane region" description="Helical" evidence="1">
    <location>
        <begin position="12"/>
        <end position="39"/>
    </location>
</feature>
<name>A0A370X5Q3_9GAMM</name>
<keyword evidence="3" id="KW-1185">Reference proteome</keyword>
<keyword evidence="1" id="KW-1133">Transmembrane helix</keyword>
<dbReference type="Pfam" id="PF11086">
    <property type="entry name" value="DUF2878"/>
    <property type="match status" value="1"/>
</dbReference>
<comment type="caution">
    <text evidence="2">The sequence shown here is derived from an EMBL/GenBank/DDBJ whole genome shotgun (WGS) entry which is preliminary data.</text>
</comment>
<gene>
    <name evidence="2" type="ORF">DWU98_04335</name>
</gene>
<feature type="transmembrane region" description="Helical" evidence="1">
    <location>
        <begin position="51"/>
        <end position="73"/>
    </location>
</feature>
<keyword evidence="1" id="KW-0812">Transmembrane</keyword>
<feature type="transmembrane region" description="Helical" evidence="1">
    <location>
        <begin position="113"/>
        <end position="131"/>
    </location>
</feature>